<evidence type="ECO:0000256" key="8">
    <source>
        <dbReference type="ARBA" id="ARBA00022989"/>
    </source>
</evidence>
<keyword evidence="17" id="KW-1185">Reference proteome</keyword>
<dbReference type="PANTHER" id="PTHR24028:SF146">
    <property type="entry name" value="CADHERIN 96CB, ISOFORM D-RELATED"/>
    <property type="match status" value="1"/>
</dbReference>
<dbReference type="GO" id="GO:0005886">
    <property type="term" value="C:plasma membrane"/>
    <property type="evidence" value="ECO:0007669"/>
    <property type="project" value="UniProtKB-SubCell"/>
</dbReference>
<feature type="domain" description="Cadherin" evidence="15">
    <location>
        <begin position="582"/>
        <end position="685"/>
    </location>
</feature>
<dbReference type="AlphaFoldDB" id="A0AAN8JBA7"/>
<dbReference type="InterPro" id="IPR013164">
    <property type="entry name" value="Cadherin_N"/>
</dbReference>
<name>A0AAN8JBA7_PATCE</name>
<dbReference type="FunFam" id="2.60.40.60:FF:000002">
    <property type="entry name" value="Protocadherin alpha 2"/>
    <property type="match status" value="1"/>
</dbReference>
<evidence type="ECO:0000256" key="11">
    <source>
        <dbReference type="PROSITE-ProRule" id="PRU00043"/>
    </source>
</evidence>
<evidence type="ECO:0000256" key="5">
    <source>
        <dbReference type="ARBA" id="ARBA00022737"/>
    </source>
</evidence>
<dbReference type="InterPro" id="IPR002126">
    <property type="entry name" value="Cadherin-like_dom"/>
</dbReference>
<evidence type="ECO:0000256" key="12">
    <source>
        <dbReference type="SAM" id="MobiDB-lite"/>
    </source>
</evidence>
<dbReference type="FunFam" id="2.60.40.60:FF:000127">
    <property type="entry name" value="Protocadherin beta 1"/>
    <property type="match status" value="1"/>
</dbReference>
<keyword evidence="4 14" id="KW-0732">Signal</keyword>
<feature type="signal peptide" evidence="14">
    <location>
        <begin position="1"/>
        <end position="34"/>
    </location>
</feature>
<feature type="domain" description="Cadherin" evidence="15">
    <location>
        <begin position="264"/>
        <end position="371"/>
    </location>
</feature>
<feature type="domain" description="Cadherin" evidence="15">
    <location>
        <begin position="379"/>
        <end position="477"/>
    </location>
</feature>
<accession>A0AAN8JBA7</accession>
<dbReference type="GO" id="GO:0005509">
    <property type="term" value="F:calcium ion binding"/>
    <property type="evidence" value="ECO:0007669"/>
    <property type="project" value="UniProtKB-UniRule"/>
</dbReference>
<feature type="domain" description="Cadherin" evidence="15">
    <location>
        <begin position="33"/>
        <end position="152"/>
    </location>
</feature>
<reference evidence="16 17" key="1">
    <citation type="submission" date="2024-01" db="EMBL/GenBank/DDBJ databases">
        <title>The genome of the rayed Mediterranean limpet Patella caerulea (Linnaeus, 1758).</title>
        <authorList>
            <person name="Anh-Thu Weber A."/>
            <person name="Halstead-Nussloch G."/>
        </authorList>
    </citation>
    <scope>NUCLEOTIDE SEQUENCE [LARGE SCALE GENOMIC DNA]</scope>
    <source>
        <strain evidence="16">AATW-2023a</strain>
        <tissue evidence="16">Whole specimen</tissue>
    </source>
</reference>
<evidence type="ECO:0000256" key="14">
    <source>
        <dbReference type="SAM" id="SignalP"/>
    </source>
</evidence>
<dbReference type="FunFam" id="2.60.40.60:FF:000092">
    <property type="entry name" value="Protocadherin 8"/>
    <property type="match status" value="1"/>
</dbReference>
<protein>
    <recommendedName>
        <fullName evidence="15">Cadherin domain-containing protein</fullName>
    </recommendedName>
</protein>
<keyword evidence="9 13" id="KW-0472">Membrane</keyword>
<gene>
    <name evidence="16" type="ORF">SNE40_017101</name>
</gene>
<dbReference type="PROSITE" id="PS50268">
    <property type="entry name" value="CADHERIN_2"/>
    <property type="match status" value="7"/>
</dbReference>
<dbReference type="SMART" id="SM00112">
    <property type="entry name" value="CA"/>
    <property type="match status" value="7"/>
</dbReference>
<evidence type="ECO:0000313" key="17">
    <source>
        <dbReference type="Proteomes" id="UP001347796"/>
    </source>
</evidence>
<feature type="compositionally biased region" description="Polar residues" evidence="12">
    <location>
        <begin position="837"/>
        <end position="847"/>
    </location>
</feature>
<keyword evidence="7" id="KW-0130">Cell adhesion</keyword>
<dbReference type="EMBL" id="JAZGQO010000011">
    <property type="protein sequence ID" value="KAK6173695.1"/>
    <property type="molecule type" value="Genomic_DNA"/>
</dbReference>
<dbReference type="SUPFAM" id="SSF49313">
    <property type="entry name" value="Cadherin-like"/>
    <property type="match status" value="7"/>
</dbReference>
<dbReference type="GO" id="GO:0007156">
    <property type="term" value="P:homophilic cell adhesion via plasma membrane adhesion molecules"/>
    <property type="evidence" value="ECO:0007669"/>
    <property type="project" value="InterPro"/>
</dbReference>
<sequence length="917" mass="100633">MKRRKCGVNNKMAVCQQSLCLCLFVLSIVTMVNGADLTYKIPEEQPVNTFIGNILNDTANVRNVVSDEDYSKLRLSFLTEGNAVTSLFGLDEKTGELSVGSKSTLDRETICPFSVNCVVSLDVVIQSPLNQFFRKVSVNVILDDVNDNPPRFPSDSVSLDVSEAVLVGASIPLEGASDRDKGKNNSLQTYEIVPSDGAFGVSFRKNLDGTSYLNLVVKKELDHETTNRYSLQIVAKDGGVPPLQGIMKVEVTVTDVNDNLPKFNKDSYSVNVDENVSQNSVILTVEATDKDSGDNGDITYKLSSHQDQKILNLFSIDPRTGAMVVTGDLQGEATERYDVIVEASDHALQPFTSQIVVTVTVRDVINSSPKLTVNILSGASISEYASLGAAVAHVAVKDSDRGRNGIVTCKLQNQIYFDLQGFDVDEYKVIVAKQLDSEVTHQQNVTIICEDAGTPPLTANSTFVIKVIDENDNAPTFMQMRYSANITENNKMGQSILTVTAHDLDSGTNGEVRYSLASDSSGQFLISPEDGVIMANTRFDYETHKYVNFTILAIDQGKPQKTATAKVAVKILDINDEPPKFSQDIFTVPVSEVARPGELVSIISAMDFESGVNGELEYYFVNKTPSIPFTLLRNGSVILDESLDYEKKSVYEFRVMAVDKGTPPLNATARVIVQVKDINDNVPIITFPNVSNYLVNVTFADTTGTVISRIRVTDYDSGLNGQIHYVITARNDSGRFDINSKTGEIFTTRNYDMDDINMYRLIVSVQDKGSPPLAKHTTLLIKLTKGNGTAAAAHVLGNEQNILITLTIVCVTIVLSATIVLIIVIMRRRDRKREGTNSRQTNGNNETGKYDDPIKSNNINEMKSNMADDGDFGFPVPSDTSSVLQNPSCLDNKTKVRQFTDILNIVNFLSRIPLRIS</sequence>
<evidence type="ECO:0000256" key="13">
    <source>
        <dbReference type="SAM" id="Phobius"/>
    </source>
</evidence>
<evidence type="ECO:0000259" key="15">
    <source>
        <dbReference type="PROSITE" id="PS50268"/>
    </source>
</evidence>
<feature type="domain" description="Cadherin" evidence="15">
    <location>
        <begin position="153"/>
        <end position="263"/>
    </location>
</feature>
<organism evidence="16 17">
    <name type="scientific">Patella caerulea</name>
    <name type="common">Rayed Mediterranean limpet</name>
    <dbReference type="NCBI Taxonomy" id="87958"/>
    <lineage>
        <taxon>Eukaryota</taxon>
        <taxon>Metazoa</taxon>
        <taxon>Spiralia</taxon>
        <taxon>Lophotrochozoa</taxon>
        <taxon>Mollusca</taxon>
        <taxon>Gastropoda</taxon>
        <taxon>Patellogastropoda</taxon>
        <taxon>Patelloidea</taxon>
        <taxon>Patellidae</taxon>
        <taxon>Patella</taxon>
    </lineage>
</organism>
<dbReference type="FunFam" id="2.60.40.60:FF:000020">
    <property type="entry name" value="Dachsous cadherin-related 1b"/>
    <property type="match status" value="2"/>
</dbReference>
<evidence type="ECO:0000256" key="10">
    <source>
        <dbReference type="ARBA" id="ARBA00023180"/>
    </source>
</evidence>
<feature type="chain" id="PRO_5042880924" description="Cadherin domain-containing protein" evidence="14">
    <location>
        <begin position="35"/>
        <end position="917"/>
    </location>
</feature>
<dbReference type="InterPro" id="IPR015919">
    <property type="entry name" value="Cadherin-like_sf"/>
</dbReference>
<dbReference type="Pfam" id="PF08266">
    <property type="entry name" value="Cadherin_2"/>
    <property type="match status" value="1"/>
</dbReference>
<evidence type="ECO:0000256" key="4">
    <source>
        <dbReference type="ARBA" id="ARBA00022729"/>
    </source>
</evidence>
<feature type="transmembrane region" description="Helical" evidence="13">
    <location>
        <begin position="802"/>
        <end position="825"/>
    </location>
</feature>
<dbReference type="FunFam" id="2.60.40.60:FF:000007">
    <property type="entry name" value="Protocadherin alpha 2"/>
    <property type="match status" value="1"/>
</dbReference>
<keyword evidence="6 11" id="KW-0106">Calcium</keyword>
<dbReference type="Gene3D" id="2.60.40.60">
    <property type="entry name" value="Cadherins"/>
    <property type="match status" value="7"/>
</dbReference>
<keyword evidence="3 13" id="KW-0812">Transmembrane</keyword>
<evidence type="ECO:0000256" key="6">
    <source>
        <dbReference type="ARBA" id="ARBA00022837"/>
    </source>
</evidence>
<keyword evidence="8 13" id="KW-1133">Transmembrane helix</keyword>
<feature type="domain" description="Cadherin" evidence="15">
    <location>
        <begin position="689"/>
        <end position="796"/>
    </location>
</feature>
<dbReference type="InterPro" id="IPR020894">
    <property type="entry name" value="Cadherin_CS"/>
</dbReference>
<dbReference type="PROSITE" id="PS00232">
    <property type="entry name" value="CADHERIN_1"/>
    <property type="match status" value="3"/>
</dbReference>
<dbReference type="InterPro" id="IPR050174">
    <property type="entry name" value="Protocadherin/Cadherin-CA"/>
</dbReference>
<dbReference type="CDD" id="cd11304">
    <property type="entry name" value="Cadherin_repeat"/>
    <property type="match status" value="6"/>
</dbReference>
<dbReference type="Pfam" id="PF00028">
    <property type="entry name" value="Cadherin"/>
    <property type="match status" value="6"/>
</dbReference>
<evidence type="ECO:0000256" key="1">
    <source>
        <dbReference type="ARBA" id="ARBA00004251"/>
    </source>
</evidence>
<keyword evidence="2" id="KW-1003">Cell membrane</keyword>
<feature type="region of interest" description="Disordered" evidence="12">
    <location>
        <begin position="832"/>
        <end position="855"/>
    </location>
</feature>
<dbReference type="PRINTS" id="PR00205">
    <property type="entry name" value="CADHERIN"/>
</dbReference>
<comment type="caution">
    <text evidence="16">The sequence shown here is derived from an EMBL/GenBank/DDBJ whole genome shotgun (WGS) entry which is preliminary data.</text>
</comment>
<dbReference type="Proteomes" id="UP001347796">
    <property type="component" value="Unassembled WGS sequence"/>
</dbReference>
<feature type="domain" description="Cadherin" evidence="15">
    <location>
        <begin position="478"/>
        <end position="581"/>
    </location>
</feature>
<dbReference type="PANTHER" id="PTHR24028">
    <property type="entry name" value="CADHERIN-87A"/>
    <property type="match status" value="1"/>
</dbReference>
<evidence type="ECO:0000256" key="3">
    <source>
        <dbReference type="ARBA" id="ARBA00022692"/>
    </source>
</evidence>
<keyword evidence="10" id="KW-0325">Glycoprotein</keyword>
<keyword evidence="5" id="KW-0677">Repeat</keyword>
<comment type="subcellular location">
    <subcellularLocation>
        <location evidence="1">Cell membrane</location>
        <topology evidence="1">Single-pass type I membrane protein</topology>
    </subcellularLocation>
</comment>
<evidence type="ECO:0000256" key="7">
    <source>
        <dbReference type="ARBA" id="ARBA00022889"/>
    </source>
</evidence>
<proteinExistence type="predicted"/>
<evidence type="ECO:0000313" key="16">
    <source>
        <dbReference type="EMBL" id="KAK6173695.1"/>
    </source>
</evidence>
<evidence type="ECO:0000256" key="2">
    <source>
        <dbReference type="ARBA" id="ARBA00022475"/>
    </source>
</evidence>
<evidence type="ECO:0000256" key="9">
    <source>
        <dbReference type="ARBA" id="ARBA00023136"/>
    </source>
</evidence>